<dbReference type="SFLD" id="SFLDS00029">
    <property type="entry name" value="Radical_SAM"/>
    <property type="match status" value="1"/>
</dbReference>
<dbReference type="SFLD" id="SFLDG01095">
    <property type="entry name" value="Uncharacterised_Radical_SAM_Su"/>
    <property type="match status" value="1"/>
</dbReference>
<evidence type="ECO:0000256" key="1">
    <source>
        <dbReference type="ARBA" id="ARBA00001966"/>
    </source>
</evidence>
<dbReference type="InterPro" id="IPR007197">
    <property type="entry name" value="rSAM"/>
</dbReference>
<dbReference type="InterPro" id="IPR058240">
    <property type="entry name" value="rSAM_sf"/>
</dbReference>
<comment type="caution">
    <text evidence="7">The sequence shown here is derived from an EMBL/GenBank/DDBJ whole genome shotgun (WGS) entry which is preliminary data.</text>
</comment>
<dbReference type="PANTHER" id="PTHR43409:SF4">
    <property type="entry name" value="RADICAL SAM SUPERFAMILY PROTEIN"/>
    <property type="match status" value="1"/>
</dbReference>
<dbReference type="CDD" id="cd01335">
    <property type="entry name" value="Radical_SAM"/>
    <property type="match status" value="1"/>
</dbReference>
<keyword evidence="8" id="KW-1185">Reference proteome</keyword>
<dbReference type="InterPro" id="IPR006638">
    <property type="entry name" value="Elp3/MiaA/NifB-like_rSAM"/>
</dbReference>
<name>A0ABV6YLY4_UNCEI</name>
<comment type="cofactor">
    <cofactor evidence="1">
        <name>[4Fe-4S] cluster</name>
        <dbReference type="ChEBI" id="CHEBI:49883"/>
    </cofactor>
</comment>
<evidence type="ECO:0000256" key="2">
    <source>
        <dbReference type="ARBA" id="ARBA00022691"/>
    </source>
</evidence>
<organism evidence="7 8">
    <name type="scientific">Eiseniibacteriota bacterium</name>
    <dbReference type="NCBI Taxonomy" id="2212470"/>
    <lineage>
        <taxon>Bacteria</taxon>
        <taxon>Candidatus Eiseniibacteriota</taxon>
    </lineage>
</organism>
<dbReference type="Pfam" id="PF04055">
    <property type="entry name" value="Radical_SAM"/>
    <property type="match status" value="1"/>
</dbReference>
<evidence type="ECO:0000313" key="8">
    <source>
        <dbReference type="Proteomes" id="UP001593833"/>
    </source>
</evidence>
<dbReference type="PROSITE" id="PS51918">
    <property type="entry name" value="RADICAL_SAM"/>
    <property type="match status" value="1"/>
</dbReference>
<dbReference type="EMBL" id="JBHPKH010000091">
    <property type="protein sequence ID" value="MFC1573184.1"/>
    <property type="molecule type" value="Genomic_DNA"/>
</dbReference>
<evidence type="ECO:0000256" key="5">
    <source>
        <dbReference type="ARBA" id="ARBA00023014"/>
    </source>
</evidence>
<sequence length="290" mass="32630">MKHTESIYRPPSEARSLIVRITKGCSWNKCTFCRMYRDRAFRVTPEEDVFQFIDSARDQYGPHVRRVFLADGDAFCLKTGKLLRILKKLQEVFPELHRVGIYAYEPNLRAKTDEELRELVANKLTIGYLGLESGNDEVLRRINKGCTAQQMVTAVRRMQSAGMKVSVMTLLGLGGAELSRQHAKASAAILNKMNPRFTSFLTVTLIEGTELYDQAGSGEFDLLTPIQSLQELRWIVEDLELDGSILRANHASNYLPIGGTLPKNKDEILATINAALDGEVPLRPEFLRGL</sequence>
<dbReference type="Proteomes" id="UP001593833">
    <property type="component" value="Unassembled WGS sequence"/>
</dbReference>
<keyword evidence="3" id="KW-0479">Metal-binding</keyword>
<feature type="domain" description="Radical SAM core" evidence="6">
    <location>
        <begin position="11"/>
        <end position="242"/>
    </location>
</feature>
<evidence type="ECO:0000256" key="3">
    <source>
        <dbReference type="ARBA" id="ARBA00022723"/>
    </source>
</evidence>
<keyword evidence="5" id="KW-0411">Iron-sulfur</keyword>
<accession>A0ABV6YLY4</accession>
<evidence type="ECO:0000256" key="4">
    <source>
        <dbReference type="ARBA" id="ARBA00023004"/>
    </source>
</evidence>
<dbReference type="InterPro" id="IPR051198">
    <property type="entry name" value="BchE-like"/>
</dbReference>
<protein>
    <submittedName>
        <fullName evidence="7">Radical SAM protein</fullName>
    </submittedName>
</protein>
<dbReference type="Gene3D" id="3.20.20.70">
    <property type="entry name" value="Aldolase class I"/>
    <property type="match status" value="1"/>
</dbReference>
<dbReference type="PANTHER" id="PTHR43409">
    <property type="entry name" value="ANAEROBIC MAGNESIUM-PROTOPORPHYRIN IX MONOMETHYL ESTER CYCLASE-RELATED"/>
    <property type="match status" value="1"/>
</dbReference>
<dbReference type="SUPFAM" id="SSF102114">
    <property type="entry name" value="Radical SAM enzymes"/>
    <property type="match status" value="1"/>
</dbReference>
<keyword evidence="2" id="KW-0949">S-adenosyl-L-methionine</keyword>
<keyword evidence="4" id="KW-0408">Iron</keyword>
<evidence type="ECO:0000313" key="7">
    <source>
        <dbReference type="EMBL" id="MFC1573184.1"/>
    </source>
</evidence>
<dbReference type="SMART" id="SM00729">
    <property type="entry name" value="Elp3"/>
    <property type="match status" value="1"/>
</dbReference>
<gene>
    <name evidence="7" type="ORF">ACFL6M_06250</name>
</gene>
<reference evidence="7 8" key="1">
    <citation type="submission" date="2024-09" db="EMBL/GenBank/DDBJ databases">
        <authorList>
            <person name="D'Angelo T."/>
        </authorList>
    </citation>
    <scope>NUCLEOTIDE SEQUENCE [LARGE SCALE GENOMIC DNA]</scope>
    <source>
        <strain evidence="7">SAG AM-320-E07</strain>
    </source>
</reference>
<dbReference type="SFLD" id="SFLDG01082">
    <property type="entry name" value="B12-binding_domain_containing"/>
    <property type="match status" value="1"/>
</dbReference>
<evidence type="ECO:0000259" key="6">
    <source>
        <dbReference type="PROSITE" id="PS51918"/>
    </source>
</evidence>
<proteinExistence type="predicted"/>
<dbReference type="InterPro" id="IPR013785">
    <property type="entry name" value="Aldolase_TIM"/>
</dbReference>